<accession>A0ABQ5HSE0</accession>
<reference evidence="1" key="1">
    <citation type="journal article" date="2022" name="Int. J. Mol. Sci.">
        <title>Draft Genome of Tanacetum Coccineum: Genomic Comparison of Closely Related Tanacetum-Family Plants.</title>
        <authorList>
            <person name="Yamashiro T."/>
            <person name="Shiraishi A."/>
            <person name="Nakayama K."/>
            <person name="Satake H."/>
        </authorList>
    </citation>
    <scope>NUCLEOTIDE SEQUENCE</scope>
</reference>
<keyword evidence="2" id="KW-1185">Reference proteome</keyword>
<dbReference type="Proteomes" id="UP001151760">
    <property type="component" value="Unassembled WGS sequence"/>
</dbReference>
<comment type="caution">
    <text evidence="1">The sequence shown here is derived from an EMBL/GenBank/DDBJ whole genome shotgun (WGS) entry which is preliminary data.</text>
</comment>
<gene>
    <name evidence="1" type="ORF">Tco_1079627</name>
</gene>
<reference evidence="1" key="2">
    <citation type="submission" date="2022-01" db="EMBL/GenBank/DDBJ databases">
        <authorList>
            <person name="Yamashiro T."/>
            <person name="Shiraishi A."/>
            <person name="Satake H."/>
            <person name="Nakayama K."/>
        </authorList>
    </citation>
    <scope>NUCLEOTIDE SEQUENCE</scope>
</reference>
<evidence type="ECO:0000313" key="2">
    <source>
        <dbReference type="Proteomes" id="UP001151760"/>
    </source>
</evidence>
<evidence type="ECO:0008006" key="3">
    <source>
        <dbReference type="Google" id="ProtNLM"/>
    </source>
</evidence>
<proteinExistence type="predicted"/>
<protein>
    <recommendedName>
        <fullName evidence="3">Reverse transcriptase domain-containing protein</fullName>
    </recommendedName>
</protein>
<name>A0ABQ5HSE0_9ASTR</name>
<sequence>MPTLRTAEVNLEENKEALEINLDLLEERREHAPIREAKSKAKMLRYYNSKVRSVSFKPGDLFYRNNKASRAEDT</sequence>
<evidence type="ECO:0000313" key="1">
    <source>
        <dbReference type="EMBL" id="GJT90782.1"/>
    </source>
</evidence>
<organism evidence="1 2">
    <name type="scientific">Tanacetum coccineum</name>
    <dbReference type="NCBI Taxonomy" id="301880"/>
    <lineage>
        <taxon>Eukaryota</taxon>
        <taxon>Viridiplantae</taxon>
        <taxon>Streptophyta</taxon>
        <taxon>Embryophyta</taxon>
        <taxon>Tracheophyta</taxon>
        <taxon>Spermatophyta</taxon>
        <taxon>Magnoliopsida</taxon>
        <taxon>eudicotyledons</taxon>
        <taxon>Gunneridae</taxon>
        <taxon>Pentapetalae</taxon>
        <taxon>asterids</taxon>
        <taxon>campanulids</taxon>
        <taxon>Asterales</taxon>
        <taxon>Asteraceae</taxon>
        <taxon>Asteroideae</taxon>
        <taxon>Anthemideae</taxon>
        <taxon>Anthemidinae</taxon>
        <taxon>Tanacetum</taxon>
    </lineage>
</organism>
<dbReference type="EMBL" id="BQNB010019954">
    <property type="protein sequence ID" value="GJT90782.1"/>
    <property type="molecule type" value="Genomic_DNA"/>
</dbReference>